<keyword evidence="3" id="KW-0808">Transferase</keyword>
<feature type="domain" description="EF-hand" evidence="10">
    <location>
        <begin position="671"/>
        <end position="706"/>
    </location>
</feature>
<comment type="similarity">
    <text evidence="7">Belongs to the protein kinase superfamily. Ser/Thr protein kinase family. CDPK subfamily.</text>
</comment>
<accession>A0ABD3PAN4</accession>
<dbReference type="SMART" id="SM00054">
    <property type="entry name" value="EFh"/>
    <property type="match status" value="4"/>
</dbReference>
<dbReference type="Proteomes" id="UP001530400">
    <property type="component" value="Unassembled WGS sequence"/>
</dbReference>
<feature type="compositionally biased region" description="Polar residues" evidence="8">
    <location>
        <begin position="94"/>
        <end position="107"/>
    </location>
</feature>
<organism evidence="11 12">
    <name type="scientific">Cyclotella atomus</name>
    <dbReference type="NCBI Taxonomy" id="382360"/>
    <lineage>
        <taxon>Eukaryota</taxon>
        <taxon>Sar</taxon>
        <taxon>Stramenopiles</taxon>
        <taxon>Ochrophyta</taxon>
        <taxon>Bacillariophyta</taxon>
        <taxon>Coscinodiscophyceae</taxon>
        <taxon>Thalassiosirophycidae</taxon>
        <taxon>Stephanodiscales</taxon>
        <taxon>Stephanodiscaceae</taxon>
        <taxon>Cyclotella</taxon>
    </lineage>
</organism>
<comment type="caution">
    <text evidence="11">The sequence shown here is derived from an EMBL/GenBank/DDBJ whole genome shotgun (WGS) entry which is preliminary data.</text>
</comment>
<dbReference type="PANTHER" id="PTHR24349">
    <property type="entry name" value="SERINE/THREONINE-PROTEIN KINASE"/>
    <property type="match status" value="1"/>
</dbReference>
<sequence>MGNSTSKSAKIDEIVSILGENSDTVSERETSSTWYRYGVEITDVYDVVEILGQGHMGEVFTVRRKTTGHHTEATKGKIQQLEAEAAQQERRGSRTSFSSSPADGNNGHNRKTSRTSFKSTFSKKKSDDSPSSPPPPNSKDKEKSPSVKSKVGKVKDKLKRIGHGDNDTVEADATLGKHLEREKSVESIHEPPALTAKPAKSAFKSSDSKHHQTPSAMSIELPKDIGSDMSRLSMDRILSTETASTGATETTRKAVKGVHFQRTFAVKTILTSRINRDQVQEMVNEIMIMRKLDHPYVLKLYEVYHVKRKIWLVTELCTGGDLSSRKLNEHSAKNVIEQILRALVYLHRLGVVHRDLKLENILYENHSKDAQIRLIDFGLSRTFDRTSVLNDYSRTPYTMTPEVASGIAKTAITDKADVWAVGVIAWVLLSGEFPFVKNTADLKDKDKMEALKKAKIHFGVTWKGRGITQHAKEFVSGCLQQDPEKRWTSKQALEHLQNNWGPEVDKIWDAWQAEVKKMKKPEFVSADDVDFDDDDEEDTESSAAEPSDAEQLLMAHAEIDDDEDGPSITKTDAKARAQKIKKHVTKVVHQKKRETLTNREIAQEIDVMGEIEKYTQFGFLKKKILITMANTMDRSEVSKLRQWFLDADTLDTGTITLQELKNALKKVTPDADDEKIEILFHGIDRDHSGHIHYDEFLAALSESHGLVTMDRLTEAFDRIDKEGKGYITHEDLKEMLGSDYDKETVDKMIEEGDIKKNNQIDYEELLQYMFADPTVGDQIVGHVTPATIERASSVLDQDSSHHETLM</sequence>
<comment type="cofactor">
    <cofactor evidence="1">
        <name>Mg(2+)</name>
        <dbReference type="ChEBI" id="CHEBI:18420"/>
    </cofactor>
</comment>
<dbReference type="CDD" id="cd15898">
    <property type="entry name" value="EFh_PI-PLC"/>
    <property type="match status" value="1"/>
</dbReference>
<dbReference type="Gene3D" id="1.10.238.10">
    <property type="entry name" value="EF-hand"/>
    <property type="match status" value="1"/>
</dbReference>
<dbReference type="PROSITE" id="PS50011">
    <property type="entry name" value="PROTEIN_KINASE_DOM"/>
    <property type="match status" value="1"/>
</dbReference>
<feature type="domain" description="Protein kinase" evidence="9">
    <location>
        <begin position="237"/>
        <end position="498"/>
    </location>
</feature>
<protein>
    <recommendedName>
        <fullName evidence="13">Calmodulin</fullName>
    </recommendedName>
</protein>
<keyword evidence="2" id="KW-0723">Serine/threonine-protein kinase</keyword>
<evidence type="ECO:0000259" key="10">
    <source>
        <dbReference type="PROSITE" id="PS50222"/>
    </source>
</evidence>
<evidence type="ECO:0000256" key="2">
    <source>
        <dbReference type="ARBA" id="ARBA00022527"/>
    </source>
</evidence>
<feature type="compositionally biased region" description="Basic residues" evidence="8">
    <location>
        <begin position="150"/>
        <end position="161"/>
    </location>
</feature>
<evidence type="ECO:0000256" key="1">
    <source>
        <dbReference type="ARBA" id="ARBA00001946"/>
    </source>
</evidence>
<evidence type="ECO:0000313" key="11">
    <source>
        <dbReference type="EMBL" id="KAL3784792.1"/>
    </source>
</evidence>
<reference evidence="11 12" key="1">
    <citation type="submission" date="2024-10" db="EMBL/GenBank/DDBJ databases">
        <title>Updated reference genomes for cyclostephanoid diatoms.</title>
        <authorList>
            <person name="Roberts W.R."/>
            <person name="Alverson A.J."/>
        </authorList>
    </citation>
    <scope>NUCLEOTIDE SEQUENCE [LARGE SCALE GENOMIC DNA]</scope>
    <source>
        <strain evidence="11 12">AJA010-31</strain>
    </source>
</reference>
<dbReference type="GO" id="GO:0005524">
    <property type="term" value="F:ATP binding"/>
    <property type="evidence" value="ECO:0007669"/>
    <property type="project" value="UniProtKB-KW"/>
</dbReference>
<dbReference type="InterPro" id="IPR002048">
    <property type="entry name" value="EF_hand_dom"/>
</dbReference>
<feature type="region of interest" description="Disordered" evidence="8">
    <location>
        <begin position="526"/>
        <end position="550"/>
    </location>
</feature>
<dbReference type="Gene3D" id="1.10.510.10">
    <property type="entry name" value="Transferase(Phosphotransferase) domain 1"/>
    <property type="match status" value="1"/>
</dbReference>
<proteinExistence type="inferred from homology"/>
<gene>
    <name evidence="11" type="ORF">ACHAWO_003075</name>
</gene>
<feature type="compositionally biased region" description="Acidic residues" evidence="8">
    <location>
        <begin position="526"/>
        <end position="540"/>
    </location>
</feature>
<feature type="compositionally biased region" description="Basic and acidic residues" evidence="8">
    <location>
        <begin position="175"/>
        <end position="189"/>
    </location>
</feature>
<dbReference type="GO" id="GO:0004674">
    <property type="term" value="F:protein serine/threonine kinase activity"/>
    <property type="evidence" value="ECO:0007669"/>
    <property type="project" value="UniProtKB-KW"/>
</dbReference>
<evidence type="ECO:0000256" key="6">
    <source>
        <dbReference type="ARBA" id="ARBA00022840"/>
    </source>
</evidence>
<dbReference type="SMART" id="SM00220">
    <property type="entry name" value="S_TKc"/>
    <property type="match status" value="1"/>
</dbReference>
<evidence type="ECO:0000256" key="3">
    <source>
        <dbReference type="ARBA" id="ARBA00022679"/>
    </source>
</evidence>
<feature type="compositionally biased region" description="Low complexity" evidence="8">
    <location>
        <begin position="541"/>
        <end position="550"/>
    </location>
</feature>
<evidence type="ECO:0000256" key="5">
    <source>
        <dbReference type="ARBA" id="ARBA00022777"/>
    </source>
</evidence>
<keyword evidence="12" id="KW-1185">Reference proteome</keyword>
<feature type="domain" description="EF-hand" evidence="10">
    <location>
        <begin position="635"/>
        <end position="670"/>
    </location>
</feature>
<dbReference type="PROSITE" id="PS50222">
    <property type="entry name" value="EF_HAND_2"/>
    <property type="match status" value="3"/>
</dbReference>
<dbReference type="SUPFAM" id="SSF56112">
    <property type="entry name" value="Protein kinase-like (PK-like)"/>
    <property type="match status" value="1"/>
</dbReference>
<dbReference type="Pfam" id="PF13499">
    <property type="entry name" value="EF-hand_7"/>
    <property type="match status" value="2"/>
</dbReference>
<dbReference type="PROSITE" id="PS00108">
    <property type="entry name" value="PROTEIN_KINASE_ST"/>
    <property type="match status" value="1"/>
</dbReference>
<dbReference type="InterPro" id="IPR008271">
    <property type="entry name" value="Ser/Thr_kinase_AS"/>
</dbReference>
<dbReference type="Pfam" id="PF00069">
    <property type="entry name" value="Pkinase"/>
    <property type="match status" value="1"/>
</dbReference>
<evidence type="ECO:0000256" key="8">
    <source>
        <dbReference type="SAM" id="MobiDB-lite"/>
    </source>
</evidence>
<dbReference type="InterPro" id="IPR011992">
    <property type="entry name" value="EF-hand-dom_pair"/>
</dbReference>
<evidence type="ECO:0000256" key="7">
    <source>
        <dbReference type="ARBA" id="ARBA00024334"/>
    </source>
</evidence>
<dbReference type="InterPro" id="IPR000719">
    <property type="entry name" value="Prot_kinase_dom"/>
</dbReference>
<dbReference type="InterPro" id="IPR050205">
    <property type="entry name" value="CDPK_Ser/Thr_kinases"/>
</dbReference>
<feature type="region of interest" description="Disordered" evidence="8">
    <location>
        <begin position="67"/>
        <end position="223"/>
    </location>
</feature>
<dbReference type="EMBL" id="JALLPJ020000714">
    <property type="protein sequence ID" value="KAL3784792.1"/>
    <property type="molecule type" value="Genomic_DNA"/>
</dbReference>
<feature type="domain" description="EF-hand" evidence="10">
    <location>
        <begin position="707"/>
        <end position="742"/>
    </location>
</feature>
<keyword evidence="4" id="KW-0547">Nucleotide-binding</keyword>
<keyword evidence="6" id="KW-0067">ATP-binding</keyword>
<dbReference type="FunFam" id="1.10.238.10:FF:000001">
    <property type="entry name" value="Calmodulin 1"/>
    <property type="match status" value="1"/>
</dbReference>
<dbReference type="SUPFAM" id="SSF47473">
    <property type="entry name" value="EF-hand"/>
    <property type="match status" value="1"/>
</dbReference>
<evidence type="ECO:0008006" key="13">
    <source>
        <dbReference type="Google" id="ProtNLM"/>
    </source>
</evidence>
<evidence type="ECO:0000256" key="4">
    <source>
        <dbReference type="ARBA" id="ARBA00022741"/>
    </source>
</evidence>
<evidence type="ECO:0000313" key="12">
    <source>
        <dbReference type="Proteomes" id="UP001530400"/>
    </source>
</evidence>
<name>A0ABD3PAN4_9STRA</name>
<keyword evidence="5" id="KW-0418">Kinase</keyword>
<dbReference type="InterPro" id="IPR011009">
    <property type="entry name" value="Kinase-like_dom_sf"/>
</dbReference>
<dbReference type="AlphaFoldDB" id="A0ABD3PAN4"/>
<evidence type="ECO:0000259" key="9">
    <source>
        <dbReference type="PROSITE" id="PS50011"/>
    </source>
</evidence>